<dbReference type="SUPFAM" id="SSF46785">
    <property type="entry name" value="Winged helix' DNA-binding domain"/>
    <property type="match status" value="1"/>
</dbReference>
<dbReference type="PRINTS" id="PR00037">
    <property type="entry name" value="HTHLACR"/>
</dbReference>
<dbReference type="SMART" id="SM01134">
    <property type="entry name" value="DeoRC"/>
    <property type="match status" value="1"/>
</dbReference>
<feature type="domain" description="HTH deoR-type" evidence="6">
    <location>
        <begin position="4"/>
        <end position="59"/>
    </location>
</feature>
<dbReference type="SMART" id="SM00420">
    <property type="entry name" value="HTH_DEOR"/>
    <property type="match status" value="1"/>
</dbReference>
<dbReference type="AlphaFoldDB" id="A0A934Q500"/>
<sequence length="261" mass="27728">MYPTERRAAILAAARAAGRRVAVSDLSRLLGVTPETIRRDLDFLEQEGLLRRQHGGAQLIRTAPFEQSLAVRQASEGPQKRCIARAVLELLPEDGVVLLDSGSLTLTLATLFPAGRDLLVVTNNLPAARVLSRHRSLTVLALPGRVRRLTQGAVDEWTRERLENLSVDLAVIGANGLTAAEGATTTSPAEAAVKRGMLETARTSVLAVAASKVGLVSFCGFAAPDDFDHVYTDSRIEATQLTELADAGANLTVATPEGGTE</sequence>
<dbReference type="PANTHER" id="PTHR30363">
    <property type="entry name" value="HTH-TYPE TRANSCRIPTIONAL REGULATOR SRLR-RELATED"/>
    <property type="match status" value="1"/>
</dbReference>
<dbReference type="RefSeq" id="WP_200114583.1">
    <property type="nucleotide sequence ID" value="NZ_JAEHOH010000006.1"/>
</dbReference>
<protein>
    <recommendedName>
        <fullName evidence="1">Lactose phosphotransferase system repressor</fullName>
    </recommendedName>
</protein>
<evidence type="ECO:0000313" key="7">
    <source>
        <dbReference type="EMBL" id="MBK0418454.1"/>
    </source>
</evidence>
<gene>
    <name evidence="7" type="ORF">JD276_05325</name>
</gene>
<evidence type="ECO:0000256" key="4">
    <source>
        <dbReference type="ARBA" id="ARBA00023163"/>
    </source>
</evidence>
<keyword evidence="4" id="KW-0804">Transcription</keyword>
<dbReference type="GO" id="GO:0003700">
    <property type="term" value="F:DNA-binding transcription factor activity"/>
    <property type="evidence" value="ECO:0007669"/>
    <property type="project" value="InterPro"/>
</dbReference>
<evidence type="ECO:0000256" key="2">
    <source>
        <dbReference type="ARBA" id="ARBA00022491"/>
    </source>
</evidence>
<dbReference type="PROSITE" id="PS51000">
    <property type="entry name" value="HTH_DEOR_2"/>
    <property type="match status" value="1"/>
</dbReference>
<evidence type="ECO:0000256" key="3">
    <source>
        <dbReference type="ARBA" id="ARBA00023015"/>
    </source>
</evidence>
<dbReference type="SUPFAM" id="SSF100950">
    <property type="entry name" value="NagB/RpiA/CoA transferase-like"/>
    <property type="match status" value="1"/>
</dbReference>
<dbReference type="InterPro" id="IPR001034">
    <property type="entry name" value="DeoR_HTH"/>
</dbReference>
<evidence type="ECO:0000313" key="8">
    <source>
        <dbReference type="Proteomes" id="UP000608530"/>
    </source>
</evidence>
<dbReference type="Gene3D" id="1.10.10.10">
    <property type="entry name" value="Winged helix-like DNA-binding domain superfamily/Winged helix DNA-binding domain"/>
    <property type="match status" value="1"/>
</dbReference>
<dbReference type="InterPro" id="IPR036390">
    <property type="entry name" value="WH_DNA-bd_sf"/>
</dbReference>
<dbReference type="InterPro" id="IPR037171">
    <property type="entry name" value="NagB/RpiA_transferase-like"/>
</dbReference>
<dbReference type="Proteomes" id="UP000608530">
    <property type="component" value="Unassembled WGS sequence"/>
</dbReference>
<dbReference type="InterPro" id="IPR036388">
    <property type="entry name" value="WH-like_DNA-bd_sf"/>
</dbReference>
<evidence type="ECO:0000259" key="6">
    <source>
        <dbReference type="PROSITE" id="PS51000"/>
    </source>
</evidence>
<dbReference type="EMBL" id="JAEHOH010000006">
    <property type="protein sequence ID" value="MBK0418454.1"/>
    <property type="molecule type" value="Genomic_DNA"/>
</dbReference>
<comment type="caution">
    <text evidence="7">The sequence shown here is derived from an EMBL/GenBank/DDBJ whole genome shotgun (WGS) entry which is preliminary data.</text>
</comment>
<dbReference type="PANTHER" id="PTHR30363:SF4">
    <property type="entry name" value="GLYCEROL-3-PHOSPHATE REGULON REPRESSOR"/>
    <property type="match status" value="1"/>
</dbReference>
<organism evidence="7 8">
    <name type="scientific">Leucobacter chromiisoli</name>
    <dbReference type="NCBI Taxonomy" id="2796471"/>
    <lineage>
        <taxon>Bacteria</taxon>
        <taxon>Bacillati</taxon>
        <taxon>Actinomycetota</taxon>
        <taxon>Actinomycetes</taxon>
        <taxon>Micrococcales</taxon>
        <taxon>Microbacteriaceae</taxon>
        <taxon>Leucobacter</taxon>
    </lineage>
</organism>
<proteinExistence type="predicted"/>
<dbReference type="Pfam" id="PF08220">
    <property type="entry name" value="HTH_DeoR"/>
    <property type="match status" value="1"/>
</dbReference>
<keyword evidence="8" id="KW-1185">Reference proteome</keyword>
<keyword evidence="3" id="KW-0805">Transcription regulation</keyword>
<dbReference type="InterPro" id="IPR050313">
    <property type="entry name" value="Carb_Metab_HTH_regulators"/>
</dbReference>
<evidence type="ECO:0000256" key="1">
    <source>
        <dbReference type="ARBA" id="ARBA00021390"/>
    </source>
</evidence>
<dbReference type="Pfam" id="PF00455">
    <property type="entry name" value="DeoRC"/>
    <property type="match status" value="1"/>
</dbReference>
<reference evidence="7" key="1">
    <citation type="submission" date="2020-12" db="EMBL/GenBank/DDBJ databases">
        <title>Leucobacter sp. CAS1, isolated from Chromium sludge.</title>
        <authorList>
            <person name="Xu Z."/>
        </authorList>
    </citation>
    <scope>NUCLEOTIDE SEQUENCE</scope>
    <source>
        <strain evidence="7">CSA1</strain>
    </source>
</reference>
<name>A0A934Q500_9MICO</name>
<dbReference type="InterPro" id="IPR014036">
    <property type="entry name" value="DeoR-like_C"/>
</dbReference>
<evidence type="ECO:0000256" key="5">
    <source>
        <dbReference type="ARBA" id="ARBA00024937"/>
    </source>
</evidence>
<keyword evidence="2" id="KW-0678">Repressor</keyword>
<accession>A0A934Q500</accession>
<comment type="function">
    <text evidence="5">Repressor of the lactose catabolism operon. Galactose-6-phosphate is the inducer.</text>
</comment>